<dbReference type="STRING" id="6313.A0A0K0DCS2"/>
<proteinExistence type="predicted"/>
<dbReference type="Proteomes" id="UP000035642">
    <property type="component" value="Unassembled WGS sequence"/>
</dbReference>
<dbReference type="AlphaFoldDB" id="A0A0K0DCS2"/>
<reference evidence="2" key="1">
    <citation type="submission" date="2012-09" db="EMBL/GenBank/DDBJ databases">
        <authorList>
            <person name="Martin A.A."/>
        </authorList>
    </citation>
    <scope>NUCLEOTIDE SEQUENCE</scope>
</reference>
<keyword evidence="2" id="KW-1185">Reference proteome</keyword>
<reference evidence="3" key="2">
    <citation type="submission" date="2017-02" db="UniProtKB">
        <authorList>
            <consortium name="WormBaseParasite"/>
        </authorList>
    </citation>
    <scope>IDENTIFICATION</scope>
</reference>
<feature type="region of interest" description="Disordered" evidence="1">
    <location>
        <begin position="1"/>
        <end position="30"/>
    </location>
</feature>
<accession>A0A0K0DCS2</accession>
<protein>
    <submittedName>
        <fullName evidence="3">DUF4005 domain-containing protein</fullName>
    </submittedName>
</protein>
<evidence type="ECO:0000313" key="2">
    <source>
        <dbReference type="Proteomes" id="UP000035642"/>
    </source>
</evidence>
<organism evidence="2 3">
    <name type="scientific">Angiostrongylus cantonensis</name>
    <name type="common">Rat lungworm</name>
    <dbReference type="NCBI Taxonomy" id="6313"/>
    <lineage>
        <taxon>Eukaryota</taxon>
        <taxon>Metazoa</taxon>
        <taxon>Ecdysozoa</taxon>
        <taxon>Nematoda</taxon>
        <taxon>Chromadorea</taxon>
        <taxon>Rhabditida</taxon>
        <taxon>Rhabditina</taxon>
        <taxon>Rhabditomorpha</taxon>
        <taxon>Strongyloidea</taxon>
        <taxon>Metastrongylidae</taxon>
        <taxon>Angiostrongylus</taxon>
    </lineage>
</organism>
<name>A0A0K0DCS2_ANGCA</name>
<evidence type="ECO:0000313" key="3">
    <source>
        <dbReference type="WBParaSite" id="ACAC_0000841101-mRNA-1"/>
    </source>
</evidence>
<sequence>MKSQLSQSSRIRQKARRVPSNESEKYSYTRARSMDRNEFSSAELRTRLISPEPVGDYTYVNYHDSSNGRANGINDEKRLPRSILKNKQVEFYSTESCYSTYFKAAHISLECAQFSDSKKKRSLLPFNRRRTSEVRVDSDGKLVTNGCDDAVNYKRPNSPMDKIKSLFRKNDAPNVSSGLSSSDYNAGRLFCLYTIVWACELNESREARIFQASTSRDPSSLLNRYSYTLGISDQRRHWYEDHNMY</sequence>
<feature type="compositionally biased region" description="Polar residues" evidence="1">
    <location>
        <begin position="1"/>
        <end position="10"/>
    </location>
</feature>
<evidence type="ECO:0000256" key="1">
    <source>
        <dbReference type="SAM" id="MobiDB-lite"/>
    </source>
</evidence>
<dbReference type="WBParaSite" id="ACAC_0000841101-mRNA-1">
    <property type="protein sequence ID" value="ACAC_0000841101-mRNA-1"/>
    <property type="gene ID" value="ACAC_0000841101"/>
</dbReference>